<dbReference type="InterPro" id="IPR036291">
    <property type="entry name" value="NAD(P)-bd_dom_sf"/>
</dbReference>
<dbReference type="InterPro" id="IPR011032">
    <property type="entry name" value="GroES-like_sf"/>
</dbReference>
<keyword evidence="2" id="KW-1185">Reference proteome</keyword>
<accession>A0A975DHM3</accession>
<evidence type="ECO:0000313" key="2">
    <source>
        <dbReference type="Proteomes" id="UP000664904"/>
    </source>
</evidence>
<dbReference type="PANTHER" id="PTHR43677">
    <property type="entry name" value="SHORT-CHAIN DEHYDROGENASE/REDUCTASE"/>
    <property type="match status" value="1"/>
</dbReference>
<dbReference type="PANTHER" id="PTHR43677:SF4">
    <property type="entry name" value="QUINONE OXIDOREDUCTASE-LIKE PROTEIN 2"/>
    <property type="match status" value="1"/>
</dbReference>
<proteinExistence type="predicted"/>
<dbReference type="SUPFAM" id="SSF51735">
    <property type="entry name" value="NAD(P)-binding Rossmann-fold domains"/>
    <property type="match status" value="1"/>
</dbReference>
<dbReference type="Gene3D" id="3.90.180.10">
    <property type="entry name" value="Medium-chain alcohol dehydrogenases, catalytic domain"/>
    <property type="match status" value="1"/>
</dbReference>
<evidence type="ECO:0000313" key="1">
    <source>
        <dbReference type="EMBL" id="QTH71882.1"/>
    </source>
</evidence>
<dbReference type="RefSeq" id="WP_208843505.1">
    <property type="nucleotide sequence ID" value="NZ_CP072133.1"/>
</dbReference>
<sequence>MISASINPIDVKTRAGLGFVAASKRPNEFLSLGYDVYGEIVDASEEAKSLIGKCAFGMTGFPNSPGTYADVLDVPLEDVFILPEVKQDVALGGLSLAGLTAMQALQRLPTHLPLYVSAPTGGVGHLAIQIAQLLGYNLIAVTRRPDNLMLSELSARLGFDVISFDTFFAEQRQGSLLDLVGGEVAKQCLDTLQEGSIIVTVPTITKDMICSHAQSRNIEAEGVVVQKNASQLACLYDWYAKGG</sequence>
<dbReference type="Gene3D" id="3.40.50.720">
    <property type="entry name" value="NAD(P)-binding Rossmann-like Domain"/>
    <property type="match status" value="1"/>
</dbReference>
<name>A0A975DHM3_9GAMM</name>
<dbReference type="GO" id="GO:0016491">
    <property type="term" value="F:oxidoreductase activity"/>
    <property type="evidence" value="ECO:0007669"/>
    <property type="project" value="TreeGrafter"/>
</dbReference>
<protein>
    <submittedName>
        <fullName evidence="1">NADP-dependent oxidoreductase</fullName>
    </submittedName>
</protein>
<dbReference type="Proteomes" id="UP000664904">
    <property type="component" value="Chromosome"/>
</dbReference>
<gene>
    <name evidence="1" type="ORF">J5O05_02800</name>
</gene>
<dbReference type="AlphaFoldDB" id="A0A975DHM3"/>
<dbReference type="KEGG" id="pxi:J5O05_02800"/>
<dbReference type="InterPro" id="IPR051397">
    <property type="entry name" value="Zn-ADH-like_protein"/>
</dbReference>
<dbReference type="SUPFAM" id="SSF50129">
    <property type="entry name" value="GroES-like"/>
    <property type="match status" value="1"/>
</dbReference>
<dbReference type="EMBL" id="CP072133">
    <property type="protein sequence ID" value="QTH71882.1"/>
    <property type="molecule type" value="Genomic_DNA"/>
</dbReference>
<reference evidence="1" key="1">
    <citation type="submission" date="2021-03" db="EMBL/GenBank/DDBJ databases">
        <title>Complete Genome of Pseudoalteromonas xiamenensis STKMTI.2, a new potential marine bacterium producing anti-Vibrio compounds.</title>
        <authorList>
            <person name="Handayani D.P."/>
            <person name="Isnansetyo A."/>
            <person name="Istiqomah I."/>
            <person name="Jumina J."/>
        </authorList>
    </citation>
    <scope>NUCLEOTIDE SEQUENCE</scope>
    <source>
        <strain evidence="1">STKMTI.2</strain>
    </source>
</reference>
<organism evidence="1 2">
    <name type="scientific">Pseudoalteromonas xiamenensis</name>
    <dbReference type="NCBI Taxonomy" id="882626"/>
    <lineage>
        <taxon>Bacteria</taxon>
        <taxon>Pseudomonadati</taxon>
        <taxon>Pseudomonadota</taxon>
        <taxon>Gammaproteobacteria</taxon>
        <taxon>Alteromonadales</taxon>
        <taxon>Pseudoalteromonadaceae</taxon>
        <taxon>Pseudoalteromonas</taxon>
    </lineage>
</organism>